<evidence type="ECO:0000256" key="1">
    <source>
        <dbReference type="SAM" id="Phobius"/>
    </source>
</evidence>
<keyword evidence="1" id="KW-0472">Membrane</keyword>
<name>A0A4R0MJW0_9SPHI</name>
<accession>A0A4R0MJW0</accession>
<keyword evidence="1" id="KW-0812">Transmembrane</keyword>
<protein>
    <submittedName>
        <fullName evidence="2">Uncharacterized protein</fullName>
    </submittedName>
</protein>
<organism evidence="2 3">
    <name type="scientific">Pedobacter frigiditerrae</name>
    <dbReference type="NCBI Taxonomy" id="2530452"/>
    <lineage>
        <taxon>Bacteria</taxon>
        <taxon>Pseudomonadati</taxon>
        <taxon>Bacteroidota</taxon>
        <taxon>Sphingobacteriia</taxon>
        <taxon>Sphingobacteriales</taxon>
        <taxon>Sphingobacteriaceae</taxon>
        <taxon>Pedobacter</taxon>
    </lineage>
</organism>
<proteinExistence type="predicted"/>
<dbReference type="Proteomes" id="UP000292884">
    <property type="component" value="Unassembled WGS sequence"/>
</dbReference>
<reference evidence="2 3" key="1">
    <citation type="submission" date="2019-02" db="EMBL/GenBank/DDBJ databases">
        <title>Pedobacter sp. RP-1-13 sp. nov., isolated from Arctic soil.</title>
        <authorList>
            <person name="Dahal R.H."/>
        </authorList>
    </citation>
    <scope>NUCLEOTIDE SEQUENCE [LARGE SCALE GENOMIC DNA]</scope>
    <source>
        <strain evidence="2 3">RP-1-13</strain>
    </source>
</reference>
<dbReference type="OrthoDB" id="1164913at2"/>
<evidence type="ECO:0000313" key="3">
    <source>
        <dbReference type="Proteomes" id="UP000292884"/>
    </source>
</evidence>
<dbReference type="RefSeq" id="WP_131555798.1">
    <property type="nucleotide sequence ID" value="NZ_SJSK01000010.1"/>
</dbReference>
<keyword evidence="3" id="KW-1185">Reference proteome</keyword>
<feature type="transmembrane region" description="Helical" evidence="1">
    <location>
        <begin position="108"/>
        <end position="127"/>
    </location>
</feature>
<evidence type="ECO:0000313" key="2">
    <source>
        <dbReference type="EMBL" id="TCC86452.1"/>
    </source>
</evidence>
<gene>
    <name evidence="2" type="ORF">EZ428_23585</name>
</gene>
<comment type="caution">
    <text evidence="2">The sequence shown here is derived from an EMBL/GenBank/DDBJ whole genome shotgun (WGS) entry which is preliminary data.</text>
</comment>
<sequence length="128" mass="14814">MTDFKPPIATRTTKELLKIVGAIEKWNGDAVEQARKELKLRNVPQDQIRHAEYLSKKADKYEDLKRAKESYAVGDFIFEPAGTLFEVLFSWELKKDGYLKKAEQQKRLRLVFGLLILTLIIYVKLAAD</sequence>
<keyword evidence="1" id="KW-1133">Transmembrane helix</keyword>
<dbReference type="EMBL" id="SJSK01000010">
    <property type="protein sequence ID" value="TCC86452.1"/>
    <property type="molecule type" value="Genomic_DNA"/>
</dbReference>
<dbReference type="AlphaFoldDB" id="A0A4R0MJW0"/>